<dbReference type="InterPro" id="IPR011013">
    <property type="entry name" value="Gal_mutarotase_sf_dom"/>
</dbReference>
<evidence type="ECO:0000313" key="3">
    <source>
        <dbReference type="EMBL" id="KOG49732.1"/>
    </source>
</evidence>
<evidence type="ECO:0000313" key="4">
    <source>
        <dbReference type="Proteomes" id="UP000037084"/>
    </source>
</evidence>
<comment type="caution">
    <text evidence="3">The sequence shown here is derived from an EMBL/GenBank/DDBJ whole genome shotgun (WGS) entry which is preliminary data.</text>
</comment>
<dbReference type="GO" id="GO:0030246">
    <property type="term" value="F:carbohydrate binding"/>
    <property type="evidence" value="ECO:0007669"/>
    <property type="project" value="InterPro"/>
</dbReference>
<sequence>GWGERGDPGVGGGGWLQRSGVPAAAGFFGLGGRAAGPRLRDGAYRLWNTDPKGGFGPGTDPLYLTMPVQMVVADAGTHLVFHDNAWDGRVVLREGEEGAGSGVDRPGASELGMEGGPLRGWGLGGTPGGGLQGGPG</sequence>
<feature type="non-terminal residue" evidence="3">
    <location>
        <position position="136"/>
    </location>
</feature>
<evidence type="ECO:0000259" key="2">
    <source>
        <dbReference type="Pfam" id="PF13802"/>
    </source>
</evidence>
<organism evidence="3 4">
    <name type="scientific">Streptomyces virginiae</name>
    <name type="common">Streptomyces cinnamonensis</name>
    <dbReference type="NCBI Taxonomy" id="1961"/>
    <lineage>
        <taxon>Bacteria</taxon>
        <taxon>Bacillati</taxon>
        <taxon>Actinomycetota</taxon>
        <taxon>Actinomycetes</taxon>
        <taxon>Kitasatosporales</taxon>
        <taxon>Streptomycetaceae</taxon>
        <taxon>Streptomyces</taxon>
    </lineage>
</organism>
<dbReference type="Proteomes" id="UP000037084">
    <property type="component" value="Unassembled WGS sequence"/>
</dbReference>
<feature type="non-terminal residue" evidence="3">
    <location>
        <position position="1"/>
    </location>
</feature>
<evidence type="ECO:0000256" key="1">
    <source>
        <dbReference type="SAM" id="MobiDB-lite"/>
    </source>
</evidence>
<dbReference type="Pfam" id="PF13802">
    <property type="entry name" value="Gal_mutarotas_2"/>
    <property type="match status" value="1"/>
</dbReference>
<feature type="compositionally biased region" description="Gly residues" evidence="1">
    <location>
        <begin position="113"/>
        <end position="136"/>
    </location>
</feature>
<dbReference type="Gene3D" id="2.60.40.1760">
    <property type="entry name" value="glycosyl hydrolase (family 31)"/>
    <property type="match status" value="1"/>
</dbReference>
<proteinExistence type="predicted"/>
<dbReference type="GO" id="GO:0005975">
    <property type="term" value="P:carbohydrate metabolic process"/>
    <property type="evidence" value="ECO:0007669"/>
    <property type="project" value="InterPro"/>
</dbReference>
<feature type="domain" description="Glycoside hydrolase family 31 N-terminal" evidence="2">
    <location>
        <begin position="25"/>
        <end position="89"/>
    </location>
</feature>
<dbReference type="SUPFAM" id="SSF74650">
    <property type="entry name" value="Galactose mutarotase-like"/>
    <property type="match status" value="1"/>
</dbReference>
<accession>A0A0L8MH60</accession>
<dbReference type="CDD" id="cd14752">
    <property type="entry name" value="GH31_N"/>
    <property type="match status" value="1"/>
</dbReference>
<dbReference type="EMBL" id="LGUV01000242">
    <property type="protein sequence ID" value="KOG49732.1"/>
    <property type="molecule type" value="Genomic_DNA"/>
</dbReference>
<dbReference type="GO" id="GO:0003824">
    <property type="term" value="F:catalytic activity"/>
    <property type="evidence" value="ECO:0007669"/>
    <property type="project" value="InterPro"/>
</dbReference>
<dbReference type="InterPro" id="IPR025887">
    <property type="entry name" value="Glyco_hydro_31_N_dom"/>
</dbReference>
<feature type="region of interest" description="Disordered" evidence="1">
    <location>
        <begin position="96"/>
        <end position="136"/>
    </location>
</feature>
<protein>
    <recommendedName>
        <fullName evidence="2">Glycoside hydrolase family 31 N-terminal domain-containing protein</fullName>
    </recommendedName>
</protein>
<gene>
    <name evidence="3" type="ORF">ADK75_19095</name>
</gene>
<name>A0A0L8MH60_STRVG</name>
<reference evidence="4" key="1">
    <citation type="submission" date="2015-07" db="EMBL/GenBank/DDBJ databases">
        <authorList>
            <consortium name="Consortium for Microbial Forensics and Genomics (microFORGE)"/>
            <person name="Knight B.M."/>
            <person name="Roberts D.P."/>
            <person name="Lin D."/>
            <person name="Hari K."/>
            <person name="Fletcher J."/>
            <person name="Melcher U."/>
            <person name="Blagden T."/>
            <person name="Winegar R.A."/>
        </authorList>
    </citation>
    <scope>NUCLEOTIDE SEQUENCE [LARGE SCALE GENOMIC DNA]</scope>
    <source>
        <strain evidence="4">NRRL B-1447</strain>
    </source>
</reference>
<dbReference type="AlphaFoldDB" id="A0A0L8MH60"/>